<dbReference type="Pfam" id="PF04055">
    <property type="entry name" value="Radical_SAM"/>
    <property type="match status" value="1"/>
</dbReference>
<dbReference type="PROSITE" id="PS51918">
    <property type="entry name" value="RADICAL_SAM"/>
    <property type="match status" value="1"/>
</dbReference>
<dbReference type="NCBIfam" id="TIGR04269">
    <property type="entry name" value="SAM_SPASM_FxsB"/>
    <property type="match status" value="1"/>
</dbReference>
<keyword evidence="2" id="KW-0479">Metal-binding</keyword>
<dbReference type="GO" id="GO:0016491">
    <property type="term" value="F:oxidoreductase activity"/>
    <property type="evidence" value="ECO:0007669"/>
    <property type="project" value="InterPro"/>
</dbReference>
<dbReference type="SFLD" id="SFLDG01386">
    <property type="entry name" value="main_SPASM_domain-containing"/>
    <property type="match status" value="1"/>
</dbReference>
<keyword evidence="3" id="KW-0408">Iron</keyword>
<dbReference type="CDD" id="cd01335">
    <property type="entry name" value="Radical_SAM"/>
    <property type="match status" value="1"/>
</dbReference>
<dbReference type="PANTHER" id="PTHR43273">
    <property type="entry name" value="ANAEROBIC SULFATASE-MATURATING ENZYME HOMOLOG ASLB-RELATED"/>
    <property type="match status" value="1"/>
</dbReference>
<dbReference type="InterPro" id="IPR013785">
    <property type="entry name" value="Aldolase_TIM"/>
</dbReference>
<protein>
    <recommendedName>
        <fullName evidence="5">Radical SAM core domain-containing protein</fullName>
    </recommendedName>
</protein>
<proteinExistence type="predicted"/>
<dbReference type="Proteomes" id="UP000590749">
    <property type="component" value="Unassembled WGS sequence"/>
</dbReference>
<evidence type="ECO:0000256" key="1">
    <source>
        <dbReference type="ARBA" id="ARBA00022691"/>
    </source>
</evidence>
<evidence type="ECO:0000313" key="6">
    <source>
        <dbReference type="EMBL" id="MBB3099166.1"/>
    </source>
</evidence>
<dbReference type="InterPro" id="IPR023867">
    <property type="entry name" value="Sulphatase_maturase_rSAM"/>
</dbReference>
<comment type="caution">
    <text evidence="6">The sequence shown here is derived from an EMBL/GenBank/DDBJ whole genome shotgun (WGS) entry which is preliminary data.</text>
</comment>
<dbReference type="SUPFAM" id="SSF102114">
    <property type="entry name" value="Radical SAM enzymes"/>
    <property type="match status" value="1"/>
</dbReference>
<dbReference type="AlphaFoldDB" id="A0A7W5AMT0"/>
<dbReference type="PANTHER" id="PTHR43273:SF8">
    <property type="entry name" value="RADICAL SAM DOMAIN PROTEIN"/>
    <property type="match status" value="1"/>
</dbReference>
<dbReference type="SFLD" id="SFLDS00029">
    <property type="entry name" value="Radical_SAM"/>
    <property type="match status" value="1"/>
</dbReference>
<dbReference type="InterPro" id="IPR058240">
    <property type="entry name" value="rSAM_sf"/>
</dbReference>
<keyword evidence="1" id="KW-0949">S-adenosyl-L-methionine</keyword>
<accession>A0A7W5AMT0</accession>
<dbReference type="SFLD" id="SFLDG01067">
    <property type="entry name" value="SPASM/twitch_domain_containing"/>
    <property type="match status" value="1"/>
</dbReference>
<organism evidence="6 7">
    <name type="scientific">Actinoplanes campanulatus</name>
    <dbReference type="NCBI Taxonomy" id="113559"/>
    <lineage>
        <taxon>Bacteria</taxon>
        <taxon>Bacillati</taxon>
        <taxon>Actinomycetota</taxon>
        <taxon>Actinomycetes</taxon>
        <taxon>Micromonosporales</taxon>
        <taxon>Micromonosporaceae</taxon>
        <taxon>Actinoplanes</taxon>
    </lineage>
</organism>
<dbReference type="Gene3D" id="3.20.20.70">
    <property type="entry name" value="Aldolase class I"/>
    <property type="match status" value="1"/>
</dbReference>
<feature type="domain" description="Radical SAM core" evidence="5">
    <location>
        <begin position="26"/>
        <end position="263"/>
    </location>
</feature>
<dbReference type="InterPro" id="IPR026335">
    <property type="entry name" value="rSAM_SPASM_FxsB"/>
</dbReference>
<dbReference type="EMBL" id="JACHXF010000017">
    <property type="protein sequence ID" value="MBB3099166.1"/>
    <property type="molecule type" value="Genomic_DNA"/>
</dbReference>
<dbReference type="GO" id="GO:0046872">
    <property type="term" value="F:metal ion binding"/>
    <property type="evidence" value="ECO:0007669"/>
    <property type="project" value="UniProtKB-KW"/>
</dbReference>
<evidence type="ECO:0000313" key="7">
    <source>
        <dbReference type="Proteomes" id="UP000590749"/>
    </source>
</evidence>
<evidence type="ECO:0000259" key="5">
    <source>
        <dbReference type="PROSITE" id="PS51918"/>
    </source>
</evidence>
<reference evidence="6 7" key="1">
    <citation type="submission" date="2020-08" db="EMBL/GenBank/DDBJ databases">
        <title>Genomic Encyclopedia of Type Strains, Phase III (KMG-III): the genomes of soil and plant-associated and newly described type strains.</title>
        <authorList>
            <person name="Whitman W."/>
        </authorList>
    </citation>
    <scope>NUCLEOTIDE SEQUENCE [LARGE SCALE GENOMIC DNA]</scope>
    <source>
        <strain evidence="6 7">CECT 3287</strain>
    </source>
</reference>
<dbReference type="GO" id="GO:0051536">
    <property type="term" value="F:iron-sulfur cluster binding"/>
    <property type="evidence" value="ECO:0007669"/>
    <property type="project" value="UniProtKB-KW"/>
</dbReference>
<dbReference type="InterPro" id="IPR007197">
    <property type="entry name" value="rSAM"/>
</dbReference>
<evidence type="ECO:0000256" key="2">
    <source>
        <dbReference type="ARBA" id="ARBA00022723"/>
    </source>
</evidence>
<evidence type="ECO:0000256" key="3">
    <source>
        <dbReference type="ARBA" id="ARBA00023004"/>
    </source>
</evidence>
<gene>
    <name evidence="6" type="ORF">FHR83_006872</name>
</gene>
<keyword evidence="7" id="KW-1185">Reference proteome</keyword>
<name>A0A7W5AMT0_9ACTN</name>
<dbReference type="RefSeq" id="WP_229795365.1">
    <property type="nucleotide sequence ID" value="NZ_BMPW01000020.1"/>
</dbReference>
<evidence type="ECO:0000256" key="4">
    <source>
        <dbReference type="ARBA" id="ARBA00023014"/>
    </source>
</evidence>
<dbReference type="SFLD" id="SFLDG01072">
    <property type="entry name" value="dehydrogenase_like"/>
    <property type="match status" value="1"/>
</dbReference>
<keyword evidence="4" id="KW-0411">Iron-sulfur</keyword>
<sequence length="401" mass="43659">MAPAPHTAAPWPYAELDVAAVRAAGHLPVPFREMVLKVHQRCNLACSYCYVYEHPDQTWRERPRTMPDEVRDAALTRFAAHARKHGLTRVRIVLHGGEPLLYGRERIAELAQSARAAFPDGCRVDIGMQTNGVLLDERNVAMLLENGIQAGVSVDGVAADHDRHRRTPNGRGSFAAVERALTLLQKPDNRPAYAGLLCTVAAGTNPLACYEQLRAFDPPAIDLLLPHANRDSPPPPVEGRATPYADWLIAVFDRWYAEEAPPRIRIFEDAINLVLGGASRGEQLGLSPSGVVVVESDGAIEQVDALKSAYEGACSTGLDVLRHDLDEALDHPGIVARQIGRAALAEDCLSCPAVAFCGGGHYAHRYRHGTGFRSPSVYCADLLALVRHVYDRVAVSLGRRS</sequence>